<dbReference type="AlphaFoldDB" id="A0AAQ1UHW2"/>
<dbReference type="Pfam" id="PF15889">
    <property type="entry name" value="DUF4738"/>
    <property type="match status" value="1"/>
</dbReference>
<evidence type="ECO:0000313" key="3">
    <source>
        <dbReference type="Proteomes" id="UP000255283"/>
    </source>
</evidence>
<feature type="region of interest" description="Disordered" evidence="1">
    <location>
        <begin position="189"/>
        <end position="220"/>
    </location>
</feature>
<feature type="compositionally biased region" description="Polar residues" evidence="1">
    <location>
        <begin position="189"/>
        <end position="202"/>
    </location>
</feature>
<dbReference type="Gene3D" id="2.40.128.510">
    <property type="entry name" value="Protein of unknown function DUF4738"/>
    <property type="match status" value="1"/>
</dbReference>
<evidence type="ECO:0000313" key="2">
    <source>
        <dbReference type="EMBL" id="SUB79520.1"/>
    </source>
</evidence>
<feature type="compositionally biased region" description="Acidic residues" evidence="1">
    <location>
        <begin position="206"/>
        <end position="220"/>
    </location>
</feature>
<evidence type="ECO:0008006" key="4">
    <source>
        <dbReference type="Google" id="ProtNLM"/>
    </source>
</evidence>
<dbReference type="EMBL" id="UGTJ01000001">
    <property type="protein sequence ID" value="SUB79520.1"/>
    <property type="molecule type" value="Genomic_DNA"/>
</dbReference>
<organism evidence="2 3">
    <name type="scientific">Segatella buccae</name>
    <dbReference type="NCBI Taxonomy" id="28126"/>
    <lineage>
        <taxon>Bacteria</taxon>
        <taxon>Pseudomonadati</taxon>
        <taxon>Bacteroidota</taxon>
        <taxon>Bacteroidia</taxon>
        <taxon>Bacteroidales</taxon>
        <taxon>Prevotellaceae</taxon>
        <taxon>Segatella</taxon>
    </lineage>
</organism>
<dbReference type="InterPro" id="IPR031762">
    <property type="entry name" value="DUF4738"/>
</dbReference>
<name>A0AAQ1UHW2_9BACT</name>
<dbReference type="Proteomes" id="UP000255283">
    <property type="component" value="Unassembled WGS sequence"/>
</dbReference>
<reference evidence="2 3" key="1">
    <citation type="submission" date="2018-06" db="EMBL/GenBank/DDBJ databases">
        <authorList>
            <consortium name="Pathogen Informatics"/>
            <person name="Doyle S."/>
        </authorList>
    </citation>
    <scope>NUCLEOTIDE SEQUENCE [LARGE SCALE GENOMIC DNA]</scope>
    <source>
        <strain evidence="2 3">NCTC13063</strain>
    </source>
</reference>
<sequence>MFTCGKSLLQIVIWQLRMKKILIIGVAVMMSMAFSSCKKEKKSTDIITTKPVVKAPKKTQQMSNYVQMREVPWLGATYQVEVKRMSDATLDVVALEDGSKYFDNKISVRILRKDGSEFFKRVFTKADFLSYIDSSTKKHGALLGIVYVKAEGDWLFFAASVGSPDVTSDEYIPMVLKISRMGAVSISKDTQLDSAPSATASGQEEGGSEPMDDEDGEDGV</sequence>
<accession>A0AAQ1UHW2</accession>
<proteinExistence type="predicted"/>
<comment type="caution">
    <text evidence="2">The sequence shown here is derived from an EMBL/GenBank/DDBJ whole genome shotgun (WGS) entry which is preliminary data.</text>
</comment>
<gene>
    <name evidence="2" type="ORF">NCTC13063_00787</name>
</gene>
<protein>
    <recommendedName>
        <fullName evidence="4">DUF4738 domain-containing protein</fullName>
    </recommendedName>
</protein>
<evidence type="ECO:0000256" key="1">
    <source>
        <dbReference type="SAM" id="MobiDB-lite"/>
    </source>
</evidence>